<reference evidence="1 2" key="1">
    <citation type="submission" date="2018-09" db="EMBL/GenBank/DDBJ databases">
        <title>Genomic investigation of the strawberry pathogen Phytophthora fragariae indicates pathogenicity is determined by transcriptional variation in three key races.</title>
        <authorList>
            <person name="Adams T.M."/>
            <person name="Armitage A.D."/>
            <person name="Sobczyk M.K."/>
            <person name="Bates H.J."/>
            <person name="Dunwell J.M."/>
            <person name="Nellist C.F."/>
            <person name="Harrison R.J."/>
        </authorList>
    </citation>
    <scope>NUCLEOTIDE SEQUENCE [LARGE SCALE GENOMIC DNA]</scope>
    <source>
        <strain evidence="1 2">NOV-77</strain>
    </source>
</reference>
<comment type="caution">
    <text evidence="1">The sequence shown here is derived from an EMBL/GenBank/DDBJ whole genome shotgun (WGS) entry which is preliminary data.</text>
</comment>
<evidence type="ECO:0000313" key="1">
    <source>
        <dbReference type="EMBL" id="KAE9285142.1"/>
    </source>
</evidence>
<evidence type="ECO:0000313" key="2">
    <source>
        <dbReference type="Proteomes" id="UP000486351"/>
    </source>
</evidence>
<dbReference type="Proteomes" id="UP000486351">
    <property type="component" value="Unassembled WGS sequence"/>
</dbReference>
<accession>A0A6G0QGB8</accession>
<proteinExistence type="predicted"/>
<sequence length="238" mass="27101">MVLKLTRLSVPERNSLVPAVLPALVEVMRKTSLNRAIVMMKYLILWVHLGSDEDRLLKAYRRFIEAVSCWINVLPNTEGARSLRRLKETLTVIVERQSLLASKEAKYHVRLSYSQYALLLDAMMPEERRLHIPRLLSALKGEMTEEVSSHEQAVEISKALTLVVAWALNDHRDSELLQLYDQIVEVTKSYAGSISSFVVRAEVCGATRKIEGTLRELFKTTVQERAANALAWARQENV</sequence>
<organism evidence="1 2">
    <name type="scientific">Phytophthora fragariae</name>
    <dbReference type="NCBI Taxonomy" id="53985"/>
    <lineage>
        <taxon>Eukaryota</taxon>
        <taxon>Sar</taxon>
        <taxon>Stramenopiles</taxon>
        <taxon>Oomycota</taxon>
        <taxon>Peronosporomycetes</taxon>
        <taxon>Peronosporales</taxon>
        <taxon>Peronosporaceae</taxon>
        <taxon>Phytophthora</taxon>
    </lineage>
</organism>
<dbReference type="AlphaFoldDB" id="A0A6G0QGB8"/>
<name>A0A6G0QGB8_9STRA</name>
<protein>
    <submittedName>
        <fullName evidence="1">Uncharacterized protein</fullName>
    </submittedName>
</protein>
<gene>
    <name evidence="1" type="ORF">PF008_g26990</name>
</gene>
<dbReference type="EMBL" id="QXFY01003439">
    <property type="protein sequence ID" value="KAE9285142.1"/>
    <property type="molecule type" value="Genomic_DNA"/>
</dbReference>